<feature type="compositionally biased region" description="Basic and acidic residues" evidence="6">
    <location>
        <begin position="102"/>
        <end position="111"/>
    </location>
</feature>
<evidence type="ECO:0000256" key="2">
    <source>
        <dbReference type="ARBA" id="ARBA00010304"/>
    </source>
</evidence>
<dbReference type="Pfam" id="PF07522">
    <property type="entry name" value="DRMBL"/>
    <property type="match status" value="1"/>
</dbReference>
<keyword evidence="5" id="KW-0539">Nucleus</keyword>
<evidence type="ECO:0000313" key="8">
    <source>
        <dbReference type="EMBL" id="CAB3369885.1"/>
    </source>
</evidence>
<dbReference type="GO" id="GO:0035312">
    <property type="term" value="F:5'-3' DNA exonuclease activity"/>
    <property type="evidence" value="ECO:0007669"/>
    <property type="project" value="TreeGrafter"/>
</dbReference>
<evidence type="ECO:0000313" key="9">
    <source>
        <dbReference type="Proteomes" id="UP000494165"/>
    </source>
</evidence>
<feature type="compositionally biased region" description="Low complexity" evidence="6">
    <location>
        <begin position="159"/>
        <end position="169"/>
    </location>
</feature>
<feature type="region of interest" description="Disordered" evidence="6">
    <location>
        <begin position="48"/>
        <end position="263"/>
    </location>
</feature>
<dbReference type="CDD" id="cd16273">
    <property type="entry name" value="SNM1A-1C-like_MBL-fold"/>
    <property type="match status" value="1"/>
</dbReference>
<dbReference type="FunFam" id="3.40.50.12650:FF:000001">
    <property type="entry name" value="DNA cross-link repair 1A"/>
    <property type="match status" value="1"/>
</dbReference>
<dbReference type="Gene3D" id="3.40.50.12650">
    <property type="match status" value="1"/>
</dbReference>
<comment type="caution">
    <text evidence="8">The sequence shown here is derived from an EMBL/GenBank/DDBJ whole genome shotgun (WGS) entry which is preliminary data.</text>
</comment>
<gene>
    <name evidence="8" type="ORF">CLODIP_2_CD14084</name>
</gene>
<feature type="compositionally biased region" description="Acidic residues" evidence="6">
    <location>
        <begin position="216"/>
        <end position="225"/>
    </location>
</feature>
<dbReference type="GO" id="GO:0003684">
    <property type="term" value="F:damaged DNA binding"/>
    <property type="evidence" value="ECO:0007669"/>
    <property type="project" value="TreeGrafter"/>
</dbReference>
<dbReference type="AlphaFoldDB" id="A0A8S1CPY5"/>
<keyword evidence="4" id="KW-0234">DNA repair</keyword>
<dbReference type="GO" id="GO:0036297">
    <property type="term" value="P:interstrand cross-link repair"/>
    <property type="evidence" value="ECO:0007669"/>
    <property type="project" value="TreeGrafter"/>
</dbReference>
<reference evidence="8 9" key="1">
    <citation type="submission" date="2020-04" db="EMBL/GenBank/DDBJ databases">
        <authorList>
            <person name="Alioto T."/>
            <person name="Alioto T."/>
            <person name="Gomez Garrido J."/>
        </authorList>
    </citation>
    <scope>NUCLEOTIDE SEQUENCE [LARGE SCALE GENOMIC DNA]</scope>
</reference>
<comment type="subcellular location">
    <subcellularLocation>
        <location evidence="1">Nucleus</location>
    </subcellularLocation>
</comment>
<feature type="region of interest" description="Disordered" evidence="6">
    <location>
        <begin position="339"/>
        <end position="422"/>
    </location>
</feature>
<feature type="compositionally biased region" description="Basic residues" evidence="6">
    <location>
        <begin position="117"/>
        <end position="127"/>
    </location>
</feature>
<evidence type="ECO:0000256" key="1">
    <source>
        <dbReference type="ARBA" id="ARBA00004123"/>
    </source>
</evidence>
<dbReference type="OrthoDB" id="262529at2759"/>
<feature type="compositionally biased region" description="Polar residues" evidence="6">
    <location>
        <begin position="75"/>
        <end position="88"/>
    </location>
</feature>
<protein>
    <recommendedName>
        <fullName evidence="7">Metallo-beta-lactamase domain-containing protein</fullName>
    </recommendedName>
</protein>
<feature type="compositionally biased region" description="Acidic residues" evidence="6">
    <location>
        <begin position="374"/>
        <end position="383"/>
    </location>
</feature>
<name>A0A8S1CPY5_9INSE</name>
<feature type="domain" description="Metallo-beta-lactamase" evidence="7">
    <location>
        <begin position="526"/>
        <end position="671"/>
    </location>
</feature>
<comment type="similarity">
    <text evidence="2">Belongs to the DNA repair metallo-beta-lactamase (DRMBL) family.</text>
</comment>
<dbReference type="InterPro" id="IPR036866">
    <property type="entry name" value="RibonucZ/Hydroxyglut_hydro"/>
</dbReference>
<dbReference type="PANTHER" id="PTHR23240">
    <property type="entry name" value="DNA CROSS-LINK REPAIR PROTEIN PSO2/SNM1-RELATED"/>
    <property type="match status" value="1"/>
</dbReference>
<dbReference type="SMART" id="SM00849">
    <property type="entry name" value="Lactamase_B"/>
    <property type="match status" value="1"/>
</dbReference>
<evidence type="ECO:0000256" key="4">
    <source>
        <dbReference type="ARBA" id="ARBA00023204"/>
    </source>
</evidence>
<dbReference type="InterPro" id="IPR011084">
    <property type="entry name" value="DRMBL"/>
</dbReference>
<dbReference type="GO" id="GO:0031123">
    <property type="term" value="P:RNA 3'-end processing"/>
    <property type="evidence" value="ECO:0007669"/>
    <property type="project" value="UniProtKB-ARBA"/>
</dbReference>
<keyword evidence="9" id="KW-1185">Reference proteome</keyword>
<dbReference type="GO" id="GO:0005634">
    <property type="term" value="C:nucleus"/>
    <property type="evidence" value="ECO:0007669"/>
    <property type="project" value="UniProtKB-SubCell"/>
</dbReference>
<proteinExistence type="inferred from homology"/>
<dbReference type="SUPFAM" id="SSF56281">
    <property type="entry name" value="Metallo-hydrolase/oxidoreductase"/>
    <property type="match status" value="1"/>
</dbReference>
<evidence type="ECO:0000256" key="3">
    <source>
        <dbReference type="ARBA" id="ARBA00022763"/>
    </source>
</evidence>
<sequence>MAKKRVFDFNCDHFLPKISKAHKTGSNVSMISTSSRLSLAANRQIFARRPNELSTQSVDPAPPRPETDRDITAAKKSSNDTAGPSTSKMSHDYPKPGLSTLPEKHPLKRDSSSPPPNKHKSPIRHSKVLIDPPVESALPHSETNCKDTATKSSDCTENPSSSKLSLKSPKPGPSTMSAKSPHKRARPGPSQNRQKSLRHPEEKRSKRLPHPIHELLDEEFEEDEAPLPKVQKTPSKSPQKRVSNRTPSKAGPSPAKSYRKSPRKPLDALGFCKICQLPLVCIKIPEYQHTRECEVPDDSPECPTGVECKSCDRMHYTHFKHTELALLRANDSDVKVINEEEPPEEMTVEPDLPDFSKKRSKSSKKVGDNPFVSDSEDDLFADYDGDKDAHEEEEEEHGAEVGSNNQGVEQEEEKNSPVQPCVGGVCDENKVSVSFTANGETIKFCANEDGWEDNDCNECSGLMSSTCRCGRNLVVQTKSKEAFYKKQMEAKTKWASNPIMNKQRSKDSSAASLSSVPSVADTKSRGCPSYKLIRDTSFAVDAFSHGKIPNVKFHFLSHFHYDHYIGLNKHFSGIIYCSQITANLVKHHFKFGDRQLRVLPLDETIVVDGVKVTALDANHCPGAVMLLFQLLDGTNVVHTGDFRFSPTMESYSAFWNIQIDILHLDTTYCNEKYDFESQEEILQLVGNLAEERFQLADKKCLFVCGSYTIGKEKVFLEIARKLNSKIYAAEPGKKKILKLLDDPQILEYMVEKSEEANVHVLPNGKLHYTHLSNYLNTVNKKGRRFTSIVAFNPTGWQHSSKRIELYREQTYGNITIFGVPYSEHSSFSELKRFVKFLKPRRVIPTVRSKGCSWQDISMKCNNWLSEGRF</sequence>
<accession>A0A8S1CPY5</accession>
<dbReference type="GO" id="GO:0006303">
    <property type="term" value="P:double-strand break repair via nonhomologous end joining"/>
    <property type="evidence" value="ECO:0007669"/>
    <property type="project" value="TreeGrafter"/>
</dbReference>
<evidence type="ECO:0000259" key="7">
    <source>
        <dbReference type="SMART" id="SM00849"/>
    </source>
</evidence>
<evidence type="ECO:0000256" key="6">
    <source>
        <dbReference type="SAM" id="MobiDB-lite"/>
    </source>
</evidence>
<evidence type="ECO:0000256" key="5">
    <source>
        <dbReference type="ARBA" id="ARBA00023242"/>
    </source>
</evidence>
<keyword evidence="3" id="KW-0227">DNA damage</keyword>
<dbReference type="Proteomes" id="UP000494165">
    <property type="component" value="Unassembled WGS sequence"/>
</dbReference>
<dbReference type="EMBL" id="CADEPI010000048">
    <property type="protein sequence ID" value="CAB3369885.1"/>
    <property type="molecule type" value="Genomic_DNA"/>
</dbReference>
<organism evidence="8 9">
    <name type="scientific">Cloeon dipterum</name>
    <dbReference type="NCBI Taxonomy" id="197152"/>
    <lineage>
        <taxon>Eukaryota</taxon>
        <taxon>Metazoa</taxon>
        <taxon>Ecdysozoa</taxon>
        <taxon>Arthropoda</taxon>
        <taxon>Hexapoda</taxon>
        <taxon>Insecta</taxon>
        <taxon>Pterygota</taxon>
        <taxon>Palaeoptera</taxon>
        <taxon>Ephemeroptera</taxon>
        <taxon>Pisciforma</taxon>
        <taxon>Baetidae</taxon>
        <taxon>Cloeon</taxon>
    </lineage>
</organism>
<dbReference type="PANTHER" id="PTHR23240:SF6">
    <property type="entry name" value="DNA CROSS-LINK REPAIR 1A PROTEIN"/>
    <property type="match status" value="1"/>
</dbReference>
<dbReference type="Gene3D" id="3.60.15.10">
    <property type="entry name" value="Ribonuclease Z/Hydroxyacylglutathione hydrolase-like"/>
    <property type="match status" value="1"/>
</dbReference>
<feature type="compositionally biased region" description="Acidic residues" evidence="6">
    <location>
        <begin position="339"/>
        <end position="352"/>
    </location>
</feature>
<dbReference type="InterPro" id="IPR001279">
    <property type="entry name" value="Metallo-B-lactamas"/>
</dbReference>